<evidence type="ECO:0000313" key="3">
    <source>
        <dbReference type="EMBL" id="EAU80973.1"/>
    </source>
</evidence>
<dbReference type="Proteomes" id="UP000001861">
    <property type="component" value="Unassembled WGS sequence"/>
</dbReference>
<evidence type="ECO:0000313" key="4">
    <source>
        <dbReference type="Proteomes" id="UP000001861"/>
    </source>
</evidence>
<keyword evidence="2" id="KW-0732">Signal</keyword>
<dbReference type="OrthoDB" id="10446721at2759"/>
<gene>
    <name evidence="3" type="ORF">CC1G_03149</name>
</gene>
<keyword evidence="4" id="KW-1185">Reference proteome</keyword>
<dbReference type="EMBL" id="AACS02000008">
    <property type="protein sequence ID" value="EAU80973.1"/>
    <property type="molecule type" value="Genomic_DNA"/>
</dbReference>
<protein>
    <submittedName>
        <fullName evidence="3">Uncharacterized protein</fullName>
    </submittedName>
</protein>
<proteinExistence type="predicted"/>
<sequence length="217" mass="22010">MSSSTSSTTCSTTFFRTLGLSLGVALLFVASLIPSARGAPFGSPPGRRTHYICGPTDPFCQFFEVCDVKTRPNCPCIDSEGPGKPVFTHACPPFHSCEPFSEETRWTYHVCRPMAGGPVFGPTIPLEEDEGGHAHPDSEEDGPTTASEEGELASTGSDDPVAGSGTQTGDESAPSPSSDSGSSQSGGEGGGAGGEGEVVPGPGPGEGGSDGEVVDPQ</sequence>
<name>A8PF41_COPC7</name>
<dbReference type="GeneID" id="6017576"/>
<evidence type="ECO:0000256" key="1">
    <source>
        <dbReference type="SAM" id="MobiDB-lite"/>
    </source>
</evidence>
<comment type="caution">
    <text evidence="3">The sequence shown here is derived from an EMBL/GenBank/DDBJ whole genome shotgun (WGS) entry which is preliminary data.</text>
</comment>
<dbReference type="VEuPathDB" id="FungiDB:CC1G_03149"/>
<feature type="signal peptide" evidence="2">
    <location>
        <begin position="1"/>
        <end position="38"/>
    </location>
</feature>
<feature type="compositionally biased region" description="Gly residues" evidence="1">
    <location>
        <begin position="184"/>
        <end position="196"/>
    </location>
</feature>
<accession>A8PF41</accession>
<organism evidence="3 4">
    <name type="scientific">Coprinopsis cinerea (strain Okayama-7 / 130 / ATCC MYA-4618 / FGSC 9003)</name>
    <name type="common">Inky cap fungus</name>
    <name type="synonym">Hormographiella aspergillata</name>
    <dbReference type="NCBI Taxonomy" id="240176"/>
    <lineage>
        <taxon>Eukaryota</taxon>
        <taxon>Fungi</taxon>
        <taxon>Dikarya</taxon>
        <taxon>Basidiomycota</taxon>
        <taxon>Agaricomycotina</taxon>
        <taxon>Agaricomycetes</taxon>
        <taxon>Agaricomycetidae</taxon>
        <taxon>Agaricales</taxon>
        <taxon>Agaricineae</taxon>
        <taxon>Psathyrellaceae</taxon>
        <taxon>Coprinopsis</taxon>
    </lineage>
</organism>
<evidence type="ECO:0000256" key="2">
    <source>
        <dbReference type="SAM" id="SignalP"/>
    </source>
</evidence>
<feature type="chain" id="PRO_5002725177" evidence="2">
    <location>
        <begin position="39"/>
        <end position="217"/>
    </location>
</feature>
<feature type="region of interest" description="Disordered" evidence="1">
    <location>
        <begin position="120"/>
        <end position="217"/>
    </location>
</feature>
<dbReference type="InParanoid" id="A8PF41"/>
<dbReference type="AlphaFoldDB" id="A8PF41"/>
<dbReference type="KEGG" id="cci:CC1G_03149"/>
<reference evidence="3 4" key="1">
    <citation type="journal article" date="2010" name="Proc. Natl. Acad. Sci. U.S.A.">
        <title>Insights into evolution of multicellular fungi from the assembled chromosomes of the mushroom Coprinopsis cinerea (Coprinus cinereus).</title>
        <authorList>
            <person name="Stajich J.E."/>
            <person name="Wilke S.K."/>
            <person name="Ahren D."/>
            <person name="Au C.H."/>
            <person name="Birren B.W."/>
            <person name="Borodovsky M."/>
            <person name="Burns C."/>
            <person name="Canback B."/>
            <person name="Casselton L.A."/>
            <person name="Cheng C.K."/>
            <person name="Deng J."/>
            <person name="Dietrich F.S."/>
            <person name="Fargo D.C."/>
            <person name="Farman M.L."/>
            <person name="Gathman A.C."/>
            <person name="Goldberg J."/>
            <person name="Guigo R."/>
            <person name="Hoegger P.J."/>
            <person name="Hooker J.B."/>
            <person name="Huggins A."/>
            <person name="James T.Y."/>
            <person name="Kamada T."/>
            <person name="Kilaru S."/>
            <person name="Kodira C."/>
            <person name="Kues U."/>
            <person name="Kupfer D."/>
            <person name="Kwan H.S."/>
            <person name="Lomsadze A."/>
            <person name="Li W."/>
            <person name="Lilly W.W."/>
            <person name="Ma L.J."/>
            <person name="Mackey A.J."/>
            <person name="Manning G."/>
            <person name="Martin F."/>
            <person name="Muraguchi H."/>
            <person name="Natvig D.O."/>
            <person name="Palmerini H."/>
            <person name="Ramesh M.A."/>
            <person name="Rehmeyer C.J."/>
            <person name="Roe B.A."/>
            <person name="Shenoy N."/>
            <person name="Stanke M."/>
            <person name="Ter-Hovhannisyan V."/>
            <person name="Tunlid A."/>
            <person name="Velagapudi R."/>
            <person name="Vision T.J."/>
            <person name="Zeng Q."/>
            <person name="Zolan M.E."/>
            <person name="Pukkila P.J."/>
        </authorList>
    </citation>
    <scope>NUCLEOTIDE SEQUENCE [LARGE SCALE GENOMIC DNA]</scope>
    <source>
        <strain evidence="4">Okayama-7 / 130 / ATCC MYA-4618 / FGSC 9003</strain>
    </source>
</reference>
<dbReference type="RefSeq" id="XP_001840920.1">
    <property type="nucleotide sequence ID" value="XM_001840868.2"/>
</dbReference>
<feature type="compositionally biased region" description="Low complexity" evidence="1">
    <location>
        <begin position="169"/>
        <end position="183"/>
    </location>
</feature>